<organism evidence="3">
    <name type="scientific">Streptomyces pristinaespiralis</name>
    <dbReference type="NCBI Taxonomy" id="38300"/>
    <lineage>
        <taxon>Bacteria</taxon>
        <taxon>Bacillati</taxon>
        <taxon>Actinomycetota</taxon>
        <taxon>Actinomycetes</taxon>
        <taxon>Kitasatosporales</taxon>
        <taxon>Streptomycetaceae</taxon>
        <taxon>Streptomyces</taxon>
    </lineage>
</organism>
<keyword evidence="2" id="KW-1133">Transmembrane helix</keyword>
<dbReference type="PATRIC" id="fig|38300.4.peg.3180"/>
<dbReference type="AlphaFoldDB" id="A0A0M4D9J0"/>
<dbReference type="InterPro" id="IPR038468">
    <property type="entry name" value="MmpS_C"/>
</dbReference>
<feature type="transmembrane region" description="Helical" evidence="2">
    <location>
        <begin position="96"/>
        <end position="117"/>
    </location>
</feature>
<name>A0A0M4D9J0_STRPR</name>
<evidence type="ECO:0008006" key="5">
    <source>
        <dbReference type="Google" id="ProtNLM"/>
    </source>
</evidence>
<dbReference type="EMBL" id="CP011340">
    <property type="protein sequence ID" value="ALC21327.1"/>
    <property type="molecule type" value="Genomic_DNA"/>
</dbReference>
<evidence type="ECO:0000256" key="2">
    <source>
        <dbReference type="SAM" id="Phobius"/>
    </source>
</evidence>
<dbReference type="OMA" id="FGRATCA"/>
<feature type="region of interest" description="Disordered" evidence="1">
    <location>
        <begin position="1"/>
        <end position="91"/>
    </location>
</feature>
<protein>
    <recommendedName>
        <fullName evidence="5">MmpS family membrane protein</fullName>
    </recommendedName>
</protein>
<gene>
    <name evidence="3" type="ORF">SPRI_3021</name>
</gene>
<accession>A0A0M4D9J0</accession>
<dbReference type="KEGG" id="spri:SPRI_3021"/>
<dbReference type="Proteomes" id="UP000060513">
    <property type="component" value="Chromosome"/>
</dbReference>
<keyword evidence="2" id="KW-0472">Membrane</keyword>
<dbReference type="Gene3D" id="2.60.40.2880">
    <property type="entry name" value="MmpS1-5, C-terminal soluble domain"/>
    <property type="match status" value="1"/>
</dbReference>
<sequence length="226" mass="22495">MSSKKSMESADRDDAPKDDPGTGPAPDGATTPETTDEDGATTPGTADEDGPTTPETAGEDGMTPDSLSSTEAPDSPSGTGTSEGAAAEGASGNGRAGLAIAAALLLACGGLVGYGLLDTEEKKPKARAVPTAEVTYEVVGEGPVEISYLARSEDGTATVVRDAELPWKKTVQVPLGKPPTVAIVLGEKGGQAACTLAIRGEHVQRATASGEFGRATCAGELPAAGQ</sequence>
<evidence type="ECO:0000313" key="3">
    <source>
        <dbReference type="EMBL" id="ALC21327.1"/>
    </source>
</evidence>
<feature type="compositionally biased region" description="Basic and acidic residues" evidence="1">
    <location>
        <begin position="1"/>
        <end position="20"/>
    </location>
</feature>
<keyword evidence="2" id="KW-0812">Transmembrane</keyword>
<reference evidence="3 4" key="1">
    <citation type="submission" date="2015-08" db="EMBL/GenBank/DDBJ databases">
        <title>Genome sequence of the pristinamycin over-producing bacterium Streptomyces pristinaespiralis HCCB10218.</title>
        <authorList>
            <person name="Tian J."/>
            <person name="Yang J."/>
            <person name="Li L."/>
            <person name="Ruan L."/>
            <person name="Wei W."/>
            <person name="Zheng G."/>
            <person name="Wei Z."/>
            <person name="Yang S."/>
            <person name="Ge M."/>
            <person name="Jiang W."/>
            <person name="Lu Y."/>
        </authorList>
    </citation>
    <scope>NUCLEOTIDE SEQUENCE [LARGE SCALE GENOMIC DNA]</scope>
    <source>
        <strain evidence="3 4">HCCB 10218</strain>
    </source>
</reference>
<feature type="compositionally biased region" description="Low complexity" evidence="1">
    <location>
        <begin position="78"/>
        <end position="90"/>
    </location>
</feature>
<evidence type="ECO:0000313" key="4">
    <source>
        <dbReference type="Proteomes" id="UP000060513"/>
    </source>
</evidence>
<evidence type="ECO:0000256" key="1">
    <source>
        <dbReference type="SAM" id="MobiDB-lite"/>
    </source>
</evidence>
<proteinExistence type="predicted"/>